<organism evidence="12 13">
    <name type="scientific">Sterolibacterium denitrificans</name>
    <dbReference type="NCBI Taxonomy" id="157592"/>
    <lineage>
        <taxon>Bacteria</taxon>
        <taxon>Pseudomonadati</taxon>
        <taxon>Pseudomonadota</taxon>
        <taxon>Betaproteobacteria</taxon>
        <taxon>Nitrosomonadales</taxon>
        <taxon>Sterolibacteriaceae</taxon>
        <taxon>Sterolibacterium</taxon>
    </lineage>
</organism>
<feature type="domain" description="TonB C-terminal" evidence="11">
    <location>
        <begin position="121"/>
        <end position="216"/>
    </location>
</feature>
<evidence type="ECO:0000256" key="1">
    <source>
        <dbReference type="ARBA" id="ARBA00004383"/>
    </source>
</evidence>
<dbReference type="EMBL" id="LT837803">
    <property type="protein sequence ID" value="SMB24559.1"/>
    <property type="molecule type" value="Genomic_DNA"/>
</dbReference>
<evidence type="ECO:0000256" key="9">
    <source>
        <dbReference type="ARBA" id="ARBA00023136"/>
    </source>
</evidence>
<proteinExistence type="inferred from homology"/>
<dbReference type="PANTHER" id="PTHR33446">
    <property type="entry name" value="PROTEIN TONB-RELATED"/>
    <property type="match status" value="1"/>
</dbReference>
<dbReference type="GO" id="GO:0055085">
    <property type="term" value="P:transmembrane transport"/>
    <property type="evidence" value="ECO:0007669"/>
    <property type="project" value="InterPro"/>
</dbReference>
<keyword evidence="4" id="KW-1003">Cell membrane</keyword>
<dbReference type="InterPro" id="IPR006260">
    <property type="entry name" value="TonB/TolA_C"/>
</dbReference>
<evidence type="ECO:0000259" key="11">
    <source>
        <dbReference type="PROSITE" id="PS52015"/>
    </source>
</evidence>
<reference evidence="12" key="1">
    <citation type="submission" date="2017-03" db="EMBL/GenBank/DDBJ databases">
        <authorList>
            <consortium name="AG Boll"/>
        </authorList>
    </citation>
    <scope>NUCLEOTIDE SEQUENCE [LARGE SCALE GENOMIC DNA]</scope>
    <source>
        <strain evidence="12">Chol</strain>
    </source>
</reference>
<dbReference type="InterPro" id="IPR037682">
    <property type="entry name" value="TonB_C"/>
</dbReference>
<evidence type="ECO:0000256" key="2">
    <source>
        <dbReference type="ARBA" id="ARBA00006555"/>
    </source>
</evidence>
<evidence type="ECO:0000256" key="5">
    <source>
        <dbReference type="ARBA" id="ARBA00022519"/>
    </source>
</evidence>
<comment type="similarity">
    <text evidence="2">Belongs to the TonB family.</text>
</comment>
<dbReference type="PANTHER" id="PTHR33446:SF2">
    <property type="entry name" value="PROTEIN TONB"/>
    <property type="match status" value="1"/>
</dbReference>
<sequence length="216" mass="21932">MAISLALHAFLLLQENRSINMTPATDPLHARHAGPLAARLRTNAQQAAAPVAQTTAAAAGAPRQENARKAPPPDASRASMSMAATVADTASVTAETAASGNADAGHPASVNGEGEGKHLRQYRIDLAMAARRFRNYPAAARNAGIGGITGVRVVVAADGQSQGAELHSSSGNALLDAAALEMLGNAAQATAVPPALRGRAFDVLIPVAFDPDPPAE</sequence>
<dbReference type="NCBIfam" id="TIGR01352">
    <property type="entry name" value="tonB_Cterm"/>
    <property type="match status" value="1"/>
</dbReference>
<dbReference type="GO" id="GO:0015031">
    <property type="term" value="P:protein transport"/>
    <property type="evidence" value="ECO:0007669"/>
    <property type="project" value="UniProtKB-KW"/>
</dbReference>
<dbReference type="SUPFAM" id="SSF74653">
    <property type="entry name" value="TolA/TonB C-terminal domain"/>
    <property type="match status" value="1"/>
</dbReference>
<protein>
    <submittedName>
        <fullName evidence="12">TonB family protein</fullName>
    </submittedName>
</protein>
<evidence type="ECO:0000313" key="13">
    <source>
        <dbReference type="Proteomes" id="UP000242886"/>
    </source>
</evidence>
<dbReference type="PROSITE" id="PS52015">
    <property type="entry name" value="TONB_CTD"/>
    <property type="match status" value="1"/>
</dbReference>
<keyword evidence="13" id="KW-1185">Reference proteome</keyword>
<keyword evidence="7" id="KW-0653">Protein transport</keyword>
<dbReference type="InterPro" id="IPR051045">
    <property type="entry name" value="TonB-dependent_transducer"/>
</dbReference>
<keyword evidence="9" id="KW-0472">Membrane</keyword>
<evidence type="ECO:0000256" key="7">
    <source>
        <dbReference type="ARBA" id="ARBA00022927"/>
    </source>
</evidence>
<keyword evidence="3" id="KW-0813">Transport</keyword>
<dbReference type="AlphaFoldDB" id="A0A7Z7MUV0"/>
<accession>A0A7Z7MUV0</accession>
<comment type="subcellular location">
    <subcellularLocation>
        <location evidence="1">Cell inner membrane</location>
        <topology evidence="1">Single-pass membrane protein</topology>
        <orientation evidence="1">Periplasmic side</orientation>
    </subcellularLocation>
</comment>
<evidence type="ECO:0000256" key="10">
    <source>
        <dbReference type="SAM" id="MobiDB-lite"/>
    </source>
</evidence>
<dbReference type="GO" id="GO:0098797">
    <property type="term" value="C:plasma membrane protein complex"/>
    <property type="evidence" value="ECO:0007669"/>
    <property type="project" value="TreeGrafter"/>
</dbReference>
<keyword evidence="8" id="KW-1133">Transmembrane helix</keyword>
<dbReference type="Pfam" id="PF03544">
    <property type="entry name" value="TonB_C"/>
    <property type="match status" value="1"/>
</dbReference>
<evidence type="ECO:0000256" key="4">
    <source>
        <dbReference type="ARBA" id="ARBA00022475"/>
    </source>
</evidence>
<gene>
    <name evidence="12" type="ORF">SDENCHOL_11089</name>
</gene>
<keyword evidence="6" id="KW-0812">Transmembrane</keyword>
<name>A0A7Z7MUV0_9PROT</name>
<evidence type="ECO:0000256" key="8">
    <source>
        <dbReference type="ARBA" id="ARBA00022989"/>
    </source>
</evidence>
<dbReference type="GO" id="GO:0031992">
    <property type="term" value="F:energy transducer activity"/>
    <property type="evidence" value="ECO:0007669"/>
    <property type="project" value="TreeGrafter"/>
</dbReference>
<evidence type="ECO:0000256" key="3">
    <source>
        <dbReference type="ARBA" id="ARBA00022448"/>
    </source>
</evidence>
<keyword evidence="5" id="KW-0997">Cell inner membrane</keyword>
<evidence type="ECO:0000313" key="12">
    <source>
        <dbReference type="EMBL" id="SMB24559.1"/>
    </source>
</evidence>
<feature type="compositionally biased region" description="Low complexity" evidence="10">
    <location>
        <begin position="78"/>
        <end position="99"/>
    </location>
</feature>
<evidence type="ECO:0000256" key="6">
    <source>
        <dbReference type="ARBA" id="ARBA00022692"/>
    </source>
</evidence>
<feature type="region of interest" description="Disordered" evidence="10">
    <location>
        <begin position="52"/>
        <end position="114"/>
    </location>
</feature>
<feature type="compositionally biased region" description="Low complexity" evidence="10">
    <location>
        <begin position="52"/>
        <end position="61"/>
    </location>
</feature>
<dbReference type="Proteomes" id="UP000242886">
    <property type="component" value="Chromosome SDENCHOL"/>
</dbReference>
<dbReference type="Gene3D" id="3.30.1150.10">
    <property type="match status" value="1"/>
</dbReference>